<name>A0A511Z1M4_9CELL</name>
<comment type="caution">
    <text evidence="7">The sequence shown here is derived from an EMBL/GenBank/DDBJ whole genome shotgun (WGS) entry which is preliminary data.</text>
</comment>
<evidence type="ECO:0000256" key="4">
    <source>
        <dbReference type="ARBA" id="ARBA00023002"/>
    </source>
</evidence>
<dbReference type="SUPFAM" id="SSF51905">
    <property type="entry name" value="FAD/NAD(P)-binding domain"/>
    <property type="match status" value="1"/>
</dbReference>
<evidence type="ECO:0000313" key="8">
    <source>
        <dbReference type="Proteomes" id="UP000321484"/>
    </source>
</evidence>
<feature type="domain" description="Amine oxidase" evidence="6">
    <location>
        <begin position="13"/>
        <end position="497"/>
    </location>
</feature>
<reference evidence="7 8" key="1">
    <citation type="submission" date="2019-07" db="EMBL/GenBank/DDBJ databases">
        <title>Whole genome shotgun sequence of Actinotalea fermentans NBRC 105374.</title>
        <authorList>
            <person name="Hosoyama A."/>
            <person name="Uohara A."/>
            <person name="Ohji S."/>
            <person name="Ichikawa N."/>
        </authorList>
    </citation>
    <scope>NUCLEOTIDE SEQUENCE [LARGE SCALE GENOMIC DNA]</scope>
    <source>
        <strain evidence="7 8">NBRC 105374</strain>
    </source>
</reference>
<dbReference type="InterPro" id="IPR002937">
    <property type="entry name" value="Amino_oxidase"/>
</dbReference>
<dbReference type="Proteomes" id="UP000321484">
    <property type="component" value="Unassembled WGS sequence"/>
</dbReference>
<dbReference type="PROSITE" id="PS00982">
    <property type="entry name" value="PHYTOENE_DH"/>
    <property type="match status" value="1"/>
</dbReference>
<comment type="similarity">
    <text evidence="2 5">Belongs to the carotenoid/retinoid oxidoreductase family.</text>
</comment>
<keyword evidence="8" id="KW-1185">Reference proteome</keyword>
<keyword evidence="4 5" id="KW-0560">Oxidoreductase</keyword>
<dbReference type="InterPro" id="IPR008150">
    <property type="entry name" value="Phytoene_DH_bac_CS"/>
</dbReference>
<sequence>MSAPTAVVVGAGMAGLSAATHLARRGLQVTVVEKNGEPGGRVGQFTREGHTFSTGPTLLIMPLLYRGELERLGVDMDAALAPVRVDPTYDVVFDDGTRLAMTSDLTAMRSRLEAIEPGCFGGFLRYVEEGRRHYELGMSGLVDRDFRRATQFFTPANAVLALRIKALAPHYRHMGRFFDSDRLRAAFTYQDVYMGLSPFSAPSTFSLTPYSELAHGVWYPTGGMYRIAEVMADAATAAGAAIEYRAPVGAIEVAGNRATGVVLEDGRRLPADVVVASADLPYVYRRLLPDRRPAQRLARRTYSGSTISFFWGTDREYPELSPHTLFLADCYRENFDRIERNEPLPDLPSVYVHAPTRLDPATAPPGRDTLIAVVPTGHMVYDGDDPELRAAEDAQWAVQLDRSRRAVLARLAQLGLTDVADHITVEATATPPTWRAHHNLERGATHGLAHTLFQLAYLRPHNRHAQYRNLYFAGASTHPGTGVPTALVSGRLAAERVADDLGLRRPGRGA</sequence>
<dbReference type="PANTHER" id="PTHR43734:SF1">
    <property type="entry name" value="PHYTOENE DESATURASE"/>
    <property type="match status" value="1"/>
</dbReference>
<dbReference type="PRINTS" id="PR00419">
    <property type="entry name" value="ADXRDTASE"/>
</dbReference>
<comment type="pathway">
    <text evidence="1 5">Carotenoid biosynthesis.</text>
</comment>
<dbReference type="GO" id="GO:0016117">
    <property type="term" value="P:carotenoid biosynthetic process"/>
    <property type="evidence" value="ECO:0007669"/>
    <property type="project" value="UniProtKB-KW"/>
</dbReference>
<dbReference type="RefSeq" id="WP_146819990.1">
    <property type="nucleotide sequence ID" value="NZ_BJYK01000011.1"/>
</dbReference>
<dbReference type="GO" id="GO:0016627">
    <property type="term" value="F:oxidoreductase activity, acting on the CH-CH group of donors"/>
    <property type="evidence" value="ECO:0007669"/>
    <property type="project" value="UniProtKB-ARBA"/>
</dbReference>
<protein>
    <submittedName>
        <fullName evidence="7">Dehydrosqualene desaturase</fullName>
    </submittedName>
</protein>
<dbReference type="InterPro" id="IPR036188">
    <property type="entry name" value="FAD/NAD-bd_sf"/>
</dbReference>
<organism evidence="7 8">
    <name type="scientific">Actinotalea fermentans</name>
    <dbReference type="NCBI Taxonomy" id="43671"/>
    <lineage>
        <taxon>Bacteria</taxon>
        <taxon>Bacillati</taxon>
        <taxon>Actinomycetota</taxon>
        <taxon>Actinomycetes</taxon>
        <taxon>Micrococcales</taxon>
        <taxon>Cellulomonadaceae</taxon>
        <taxon>Actinotalea</taxon>
    </lineage>
</organism>
<dbReference type="AlphaFoldDB" id="A0A511Z1M4"/>
<dbReference type="NCBIfam" id="TIGR02734">
    <property type="entry name" value="crtI_fam"/>
    <property type="match status" value="1"/>
</dbReference>
<dbReference type="Pfam" id="PF01593">
    <property type="entry name" value="Amino_oxidase"/>
    <property type="match status" value="1"/>
</dbReference>
<dbReference type="Gene3D" id="3.50.50.60">
    <property type="entry name" value="FAD/NAD(P)-binding domain"/>
    <property type="match status" value="2"/>
</dbReference>
<evidence type="ECO:0000256" key="3">
    <source>
        <dbReference type="ARBA" id="ARBA00022746"/>
    </source>
</evidence>
<dbReference type="OrthoDB" id="9774675at2"/>
<keyword evidence="3 5" id="KW-0125">Carotenoid biosynthesis</keyword>
<evidence type="ECO:0000313" key="7">
    <source>
        <dbReference type="EMBL" id="GEN81360.1"/>
    </source>
</evidence>
<dbReference type="InterPro" id="IPR014105">
    <property type="entry name" value="Carotenoid/retinoid_OxRdtase"/>
</dbReference>
<dbReference type="PANTHER" id="PTHR43734">
    <property type="entry name" value="PHYTOENE DESATURASE"/>
    <property type="match status" value="1"/>
</dbReference>
<proteinExistence type="inferred from homology"/>
<accession>A0A511Z1M4</accession>
<gene>
    <name evidence="7" type="primary">crtN</name>
    <name evidence="7" type="ORF">AFE02nite_30940</name>
</gene>
<dbReference type="EMBL" id="BJYK01000011">
    <property type="protein sequence ID" value="GEN81360.1"/>
    <property type="molecule type" value="Genomic_DNA"/>
</dbReference>
<evidence type="ECO:0000259" key="6">
    <source>
        <dbReference type="Pfam" id="PF01593"/>
    </source>
</evidence>
<evidence type="ECO:0000256" key="5">
    <source>
        <dbReference type="RuleBase" id="RU362075"/>
    </source>
</evidence>
<evidence type="ECO:0000256" key="2">
    <source>
        <dbReference type="ARBA" id="ARBA00006046"/>
    </source>
</evidence>
<evidence type="ECO:0000256" key="1">
    <source>
        <dbReference type="ARBA" id="ARBA00004829"/>
    </source>
</evidence>